<evidence type="ECO:0000313" key="2">
    <source>
        <dbReference type="EMBL" id="CDM61871.1"/>
    </source>
</evidence>
<dbReference type="AlphaFoldDB" id="W6S6M1"/>
<protein>
    <submittedName>
        <fullName evidence="2">PTS transporter subunit IIA-like nitrogen-regulatory protein PtsN</fullName>
    </submittedName>
</protein>
<dbReference type="EMBL" id="HG916855">
    <property type="protein sequence ID" value="CDM61871.1"/>
    <property type="molecule type" value="Genomic_DNA"/>
</dbReference>
<dbReference type="PATRIC" id="fig|348824.6.peg.6135"/>
<evidence type="ECO:0000259" key="1">
    <source>
        <dbReference type="PROSITE" id="PS51094"/>
    </source>
</evidence>
<accession>W6S6M1</accession>
<sequence length="168" mass="18456">MMIFRNLSKEVIFLDLMTKGKRSALSKIAVKIAQRTGLDDRAVFRRLWKRESSGATGIGHGIAVPHAVFQSISCPVASFTRLATPIHFGSPDGDPVDLVFTLLWPRVAAATFLPALAQLCRVVRAPRIRKGLRLARSSDEVMAILDGDQRATNERSISDRAATWVSLS</sequence>
<dbReference type="PANTHER" id="PTHR47738:SF1">
    <property type="entry name" value="NITROGEN REGULATORY PROTEIN"/>
    <property type="match status" value="1"/>
</dbReference>
<dbReference type="PANTHER" id="PTHR47738">
    <property type="entry name" value="PTS SYSTEM FRUCTOSE-LIKE EIIA COMPONENT-RELATED"/>
    <property type="match status" value="1"/>
</dbReference>
<dbReference type="PROSITE" id="PS51094">
    <property type="entry name" value="PTS_EIIA_TYPE_2"/>
    <property type="match status" value="1"/>
</dbReference>
<gene>
    <name evidence="2" type="primary">ptsn3</name>
    <name evidence="2" type="ORF">LPU83_pLPU83d_0500</name>
</gene>
<dbReference type="InterPro" id="IPR002178">
    <property type="entry name" value="PTS_EIIA_type-2_dom"/>
</dbReference>
<keyword evidence="3" id="KW-1185">Reference proteome</keyword>
<dbReference type="HOGENOM" id="CLU_072531_5_2_5"/>
<dbReference type="RefSeq" id="WP_024315989.1">
    <property type="nucleotide sequence ID" value="NZ_ATTO01000028.1"/>
</dbReference>
<dbReference type="Pfam" id="PF00359">
    <property type="entry name" value="PTS_EIIA_2"/>
    <property type="match status" value="1"/>
</dbReference>
<geneLocation type="plasmid" evidence="2 3">
    <name>pLPU83d</name>
</geneLocation>
<organism evidence="2 3">
    <name type="scientific">Rhizobium favelukesii</name>
    <dbReference type="NCBI Taxonomy" id="348824"/>
    <lineage>
        <taxon>Bacteria</taxon>
        <taxon>Pseudomonadati</taxon>
        <taxon>Pseudomonadota</taxon>
        <taxon>Alphaproteobacteria</taxon>
        <taxon>Hyphomicrobiales</taxon>
        <taxon>Rhizobiaceae</taxon>
        <taxon>Rhizobium/Agrobacterium group</taxon>
        <taxon>Rhizobium</taxon>
    </lineage>
</organism>
<dbReference type="CDD" id="cd00211">
    <property type="entry name" value="PTS_IIA_fru"/>
    <property type="match status" value="1"/>
</dbReference>
<dbReference type="Proteomes" id="UP000019443">
    <property type="component" value="Plasmid pLPU83d"/>
</dbReference>
<dbReference type="PROSITE" id="PS00372">
    <property type="entry name" value="PTS_EIIA_TYPE_2_HIS"/>
    <property type="match status" value="1"/>
</dbReference>
<name>W6S6M1_9HYPH</name>
<dbReference type="Gene3D" id="3.40.930.10">
    <property type="entry name" value="Mannitol-specific EII, Chain A"/>
    <property type="match status" value="1"/>
</dbReference>
<dbReference type="GO" id="GO:0030295">
    <property type="term" value="F:protein kinase activator activity"/>
    <property type="evidence" value="ECO:0007669"/>
    <property type="project" value="TreeGrafter"/>
</dbReference>
<proteinExistence type="predicted"/>
<keyword evidence="2" id="KW-0614">Plasmid</keyword>
<dbReference type="InterPro" id="IPR051541">
    <property type="entry name" value="PTS_SugarTrans_NitroReg"/>
</dbReference>
<feature type="domain" description="PTS EIIA type-2" evidence="1">
    <location>
        <begin position="5"/>
        <end position="148"/>
    </location>
</feature>
<dbReference type="SUPFAM" id="SSF55804">
    <property type="entry name" value="Phoshotransferase/anion transport protein"/>
    <property type="match status" value="1"/>
</dbReference>
<dbReference type="InterPro" id="IPR016152">
    <property type="entry name" value="PTrfase/Anion_transptr"/>
</dbReference>
<dbReference type="KEGG" id="rhl:LPU83_pLPU83d_0500"/>
<reference evidence="2" key="1">
    <citation type="submission" date="2013-11" db="EMBL/GenBank/DDBJ databases">
        <title>Draft genome sequence of the broad-host-range Rhizobium sp. LPU83 strain, a member of the low-genetic diversity Oregon-like Rhizobium sp. group.</title>
        <authorList>
            <person name="Wibberg D."/>
            <person name="Puehler A."/>
            <person name="Schlueter A."/>
        </authorList>
    </citation>
    <scope>NUCLEOTIDE SEQUENCE [LARGE SCALE GENOMIC DNA]</scope>
    <source>
        <strain evidence="2">LPU83</strain>
        <plasmid evidence="2">pLPU83d</plasmid>
    </source>
</reference>
<evidence type="ECO:0000313" key="3">
    <source>
        <dbReference type="Proteomes" id="UP000019443"/>
    </source>
</evidence>